<proteinExistence type="predicted"/>
<protein>
    <submittedName>
        <fullName evidence="2">Late embryogenesis abundant family</fullName>
    </submittedName>
</protein>
<accession>A0A2P6TY99</accession>
<feature type="compositionally biased region" description="Low complexity" evidence="1">
    <location>
        <begin position="392"/>
        <end position="406"/>
    </location>
</feature>
<reference evidence="2 3" key="1">
    <citation type="journal article" date="2018" name="Plant J.">
        <title>Genome sequences of Chlorella sorokiniana UTEX 1602 and Micractinium conductrix SAG 241.80: implications to maltose excretion by a green alga.</title>
        <authorList>
            <person name="Arriola M.B."/>
            <person name="Velmurugan N."/>
            <person name="Zhang Y."/>
            <person name="Plunkett M.H."/>
            <person name="Hondzo H."/>
            <person name="Barney B.M."/>
        </authorList>
    </citation>
    <scope>NUCLEOTIDE SEQUENCE [LARGE SCALE GENOMIC DNA]</scope>
    <source>
        <strain evidence="3">UTEX 1602</strain>
    </source>
</reference>
<gene>
    <name evidence="2" type="ORF">C2E21_2593</name>
</gene>
<organism evidence="2 3">
    <name type="scientific">Chlorella sorokiniana</name>
    <name type="common">Freshwater green alga</name>
    <dbReference type="NCBI Taxonomy" id="3076"/>
    <lineage>
        <taxon>Eukaryota</taxon>
        <taxon>Viridiplantae</taxon>
        <taxon>Chlorophyta</taxon>
        <taxon>core chlorophytes</taxon>
        <taxon>Trebouxiophyceae</taxon>
        <taxon>Chlorellales</taxon>
        <taxon>Chlorellaceae</taxon>
        <taxon>Chlorella clade</taxon>
        <taxon>Chlorella</taxon>
    </lineage>
</organism>
<evidence type="ECO:0000256" key="1">
    <source>
        <dbReference type="SAM" id="MobiDB-lite"/>
    </source>
</evidence>
<feature type="compositionally biased region" description="Basic and acidic residues" evidence="1">
    <location>
        <begin position="185"/>
        <end position="198"/>
    </location>
</feature>
<dbReference type="Proteomes" id="UP000239899">
    <property type="component" value="Unassembled WGS sequence"/>
</dbReference>
<feature type="region of interest" description="Disordered" evidence="1">
    <location>
        <begin position="63"/>
        <end position="94"/>
    </location>
</feature>
<dbReference type="OrthoDB" id="520829at2759"/>
<name>A0A2P6TY99_CHLSO</name>
<feature type="compositionally biased region" description="Basic and acidic residues" evidence="1">
    <location>
        <begin position="370"/>
        <end position="391"/>
    </location>
</feature>
<feature type="region of interest" description="Disordered" evidence="1">
    <location>
        <begin position="313"/>
        <end position="333"/>
    </location>
</feature>
<dbReference type="AlphaFoldDB" id="A0A2P6TY99"/>
<feature type="region of interest" description="Disordered" evidence="1">
    <location>
        <begin position="171"/>
        <end position="237"/>
    </location>
</feature>
<evidence type="ECO:0000313" key="3">
    <source>
        <dbReference type="Proteomes" id="UP000239899"/>
    </source>
</evidence>
<keyword evidence="3" id="KW-1185">Reference proteome</keyword>
<feature type="compositionally biased region" description="Low complexity" evidence="1">
    <location>
        <begin position="419"/>
        <end position="461"/>
    </location>
</feature>
<feature type="region of interest" description="Disordered" evidence="1">
    <location>
        <begin position="352"/>
        <end position="472"/>
    </location>
</feature>
<sequence length="716" mass="74506">MQRLQAVQPAQPLQGSLTKPSRPASRRAVVVRAEAPKLLPLLASAAALGVTAVTVRHVLIQRQQQGAPAQQQRQRPSSADGPPSGNGSGSSSLPASWAAALASRQVQGLSFGWPLQTKEQKKERQLAGLLQDIEQRQYREEQAAMRHFDARLGLRTKTLAELRALAQQHNIAGRSHPAAMAAESSYRRVEEESREITSGKKSPTPQEKAPPRPSDMPGTPSKVAAGRAAGDRADVHISTDSRDNVHVNVETHEGATGKVRASSSGPGSGWPKDGEEWKRLLSRAAPWLAAAAIVAASAYGYQKDKPRRTNGETLGAKVRRAGDKVSGAAEQLGDAETSKRGWFGFGRSRTEEAADKAAGELAGAKRSAGKKAEEAKGAVKGAADKAADKAAEAAAATKGAARDTSASAKGAARDASSTAKGAAGRASDAAQGAAEGVRGAAADAADRATGAARSAKGAVKAGAERAEEVAEEAADKGFFLWKTATRGVKDRYRATKQEAKHLAGEAADTAAGAAHATADTARSAARGAADTAKGAAHGVAEAARDAKDWTKEKAGDAVDVARRAEHAVGDTLYSGAAKVAGEAGAAEEQTGKAVRKAGERIETAGRETKNYYRGEPAEPEVQPKKRRWLGICMSFFDFSEFDFAVCSSPAPACLLKCCSSRRRGPPAVLRQLSRTASGASALPKRARARLADGVQRLLGRLAALTCVGPSAKAVQE</sequence>
<evidence type="ECO:0000313" key="2">
    <source>
        <dbReference type="EMBL" id="PRW59047.1"/>
    </source>
</evidence>
<dbReference type="STRING" id="3076.A0A2P6TY99"/>
<feature type="region of interest" description="Disordered" evidence="1">
    <location>
        <begin position="1"/>
        <end position="28"/>
    </location>
</feature>
<dbReference type="EMBL" id="LHPG02000004">
    <property type="protein sequence ID" value="PRW59047.1"/>
    <property type="molecule type" value="Genomic_DNA"/>
</dbReference>
<comment type="caution">
    <text evidence="2">The sequence shown here is derived from an EMBL/GenBank/DDBJ whole genome shotgun (WGS) entry which is preliminary data.</text>
</comment>
<feature type="region of interest" description="Disordered" evidence="1">
    <location>
        <begin position="251"/>
        <end position="273"/>
    </location>
</feature>